<name>A0AC60A2S4_RANTA</name>
<reference evidence="1" key="2">
    <citation type="submission" date="2025-03" db="EMBL/GenBank/DDBJ databases">
        <authorList>
            <consortium name="ELIXIR-Norway"/>
            <consortium name="Elixir Norway"/>
        </authorList>
    </citation>
    <scope>NUCLEOTIDE SEQUENCE</scope>
</reference>
<evidence type="ECO:0000313" key="2">
    <source>
        <dbReference type="Proteomes" id="UP001162501"/>
    </source>
</evidence>
<accession>A0AC60A2S4</accession>
<protein>
    <submittedName>
        <fullName evidence="1">Uncharacterized protein</fullName>
    </submittedName>
</protein>
<dbReference type="EMBL" id="OX596091">
    <property type="protein sequence ID" value="CAN0551103.1"/>
    <property type="molecule type" value="Genomic_DNA"/>
</dbReference>
<organism evidence="1 2">
    <name type="scientific">Rangifer tarandus platyrhynchus</name>
    <name type="common">Svalbard reindeer</name>
    <dbReference type="NCBI Taxonomy" id="3082113"/>
    <lineage>
        <taxon>Eukaryota</taxon>
        <taxon>Metazoa</taxon>
        <taxon>Chordata</taxon>
        <taxon>Craniata</taxon>
        <taxon>Vertebrata</taxon>
        <taxon>Euteleostomi</taxon>
        <taxon>Mammalia</taxon>
        <taxon>Eutheria</taxon>
        <taxon>Laurasiatheria</taxon>
        <taxon>Artiodactyla</taxon>
        <taxon>Ruminantia</taxon>
        <taxon>Pecora</taxon>
        <taxon>Cervidae</taxon>
        <taxon>Odocoileinae</taxon>
        <taxon>Rangifer</taxon>
    </lineage>
</organism>
<gene>
    <name evidence="1" type="ORF">MRATA1EN22A_LOCUS26206</name>
</gene>
<reference evidence="1" key="1">
    <citation type="submission" date="2023-05" db="EMBL/GenBank/DDBJ databases">
        <authorList>
            <consortium name="ELIXIR-Norway"/>
        </authorList>
    </citation>
    <scope>NUCLEOTIDE SEQUENCE</scope>
</reference>
<sequence>MCLRRPVFTRQRMSLPPARPQLRGKLELIRPQTGLPRRQECETSFQSPPSTPAPAPAPARPPNLRPGRPPTPPGPPPPETERKKEHGEITFVFATRARTHTLIFPLGSPPCRGSPIQALA</sequence>
<proteinExistence type="predicted"/>
<dbReference type="Proteomes" id="UP001162501">
    <property type="component" value="Chromosome 7"/>
</dbReference>
<evidence type="ECO:0000313" key="1">
    <source>
        <dbReference type="EMBL" id="CAN0551103.1"/>
    </source>
</evidence>